<organism evidence="1 2">
    <name type="scientific">Naegleria fowleri</name>
    <name type="common">Brain eating amoeba</name>
    <dbReference type="NCBI Taxonomy" id="5763"/>
    <lineage>
        <taxon>Eukaryota</taxon>
        <taxon>Discoba</taxon>
        <taxon>Heterolobosea</taxon>
        <taxon>Tetramitia</taxon>
        <taxon>Eutetramitia</taxon>
        <taxon>Vahlkampfiidae</taxon>
        <taxon>Naegleria</taxon>
    </lineage>
</organism>
<keyword evidence="2" id="KW-1185">Reference proteome</keyword>
<protein>
    <submittedName>
        <fullName evidence="1">Uncharacterized protein</fullName>
    </submittedName>
</protein>
<evidence type="ECO:0000313" key="2">
    <source>
        <dbReference type="Proteomes" id="UP000444721"/>
    </source>
</evidence>
<dbReference type="VEuPathDB" id="AmoebaDB:NF0079310"/>
<comment type="caution">
    <text evidence="1">The sequence shown here is derived from an EMBL/GenBank/DDBJ whole genome shotgun (WGS) entry which is preliminary data.</text>
</comment>
<dbReference type="VEuPathDB" id="AmoebaDB:NfTy_026390"/>
<sequence length="245" mass="28559">MGTLLHPIRKTLKNKLLPEIQCTPDKYDFEGPVMNDQDWKYKLFKHEELQFLHDLSQCNLKDLTSPFSKTSDPFHFKLKNREESIKQILFVGERHYQAFPLERKSKYQFSFLFAKGGSGSGKTCILTEIPNILRNGGLDNIFKNVNMIYLSFANGFPLTDRDKNSVSMIVSRIVYAAFENPSTELVQNTPPSENDLFFYEVMRIISKNLHEKYGETVIPLVLATRFSPYLHTCIQHKLGWYMRFI</sequence>
<dbReference type="OrthoDB" id="2446007at2759"/>
<proteinExistence type="predicted"/>
<dbReference type="AlphaFoldDB" id="A0A6A5CEH9"/>
<evidence type="ECO:0000313" key="1">
    <source>
        <dbReference type="EMBL" id="KAF0984994.1"/>
    </source>
</evidence>
<dbReference type="EMBL" id="VFQX01000001">
    <property type="protein sequence ID" value="KAF0984994.1"/>
    <property type="molecule type" value="Genomic_DNA"/>
</dbReference>
<dbReference type="GeneID" id="68107251"/>
<dbReference type="VEuPathDB" id="AmoebaDB:FDP41_000033"/>
<gene>
    <name evidence="1" type="ORF">FDP41_000033</name>
</gene>
<name>A0A6A5CEH9_NAEFO</name>
<dbReference type="Proteomes" id="UP000444721">
    <property type="component" value="Unassembled WGS sequence"/>
</dbReference>
<reference evidence="1 2" key="1">
    <citation type="journal article" date="2019" name="Sci. Rep.">
        <title>Nanopore sequencing improves the draft genome of the human pathogenic amoeba Naegleria fowleri.</title>
        <authorList>
            <person name="Liechti N."/>
            <person name="Schurch N."/>
            <person name="Bruggmann R."/>
            <person name="Wittwer M."/>
        </authorList>
    </citation>
    <scope>NUCLEOTIDE SEQUENCE [LARGE SCALE GENOMIC DNA]</scope>
    <source>
        <strain evidence="1 2">ATCC 30894</strain>
    </source>
</reference>
<dbReference type="RefSeq" id="XP_044569707.1">
    <property type="nucleotide sequence ID" value="XM_044706588.1"/>
</dbReference>
<accession>A0A6A5CEH9</accession>